<reference evidence="2" key="1">
    <citation type="submission" date="2016-11" db="UniProtKB">
        <authorList>
            <consortium name="WormBaseParasite"/>
        </authorList>
    </citation>
    <scope>IDENTIFICATION</scope>
</reference>
<proteinExistence type="predicted"/>
<evidence type="ECO:0000313" key="1">
    <source>
        <dbReference type="Proteomes" id="UP000095283"/>
    </source>
</evidence>
<dbReference type="AlphaFoldDB" id="A0A1I7WIX7"/>
<sequence>MNERKFKDYWITNYDWNLKIWGSQQDQFVPGKKSSHTFHGDTLFTLSSCSQVVFIIYICRNLKFSTICILRFKNDPMSSHNRRSSVYDALSSLLTIIPNSCTEESGKSAHMSSVPSFELFASKIPASRVSNIKYGYYIMFYLTIRSYSALEKFEKDVRIDDILVVKVKKFDVVGAFVKPMCFAMRLKRDLEWLEMQVLKF</sequence>
<name>A0A1I7WIX7_HETBA</name>
<dbReference type="WBParaSite" id="Hba_04923">
    <property type="protein sequence ID" value="Hba_04923"/>
    <property type="gene ID" value="Hba_04923"/>
</dbReference>
<accession>A0A1I7WIX7</accession>
<evidence type="ECO:0000313" key="2">
    <source>
        <dbReference type="WBParaSite" id="Hba_04923"/>
    </source>
</evidence>
<protein>
    <submittedName>
        <fullName evidence="2">Retrovirus-related Pol polyprotein from transposon TNT 1-94</fullName>
    </submittedName>
</protein>
<dbReference type="Proteomes" id="UP000095283">
    <property type="component" value="Unplaced"/>
</dbReference>
<organism evidence="1 2">
    <name type="scientific">Heterorhabditis bacteriophora</name>
    <name type="common">Entomopathogenic nematode worm</name>
    <dbReference type="NCBI Taxonomy" id="37862"/>
    <lineage>
        <taxon>Eukaryota</taxon>
        <taxon>Metazoa</taxon>
        <taxon>Ecdysozoa</taxon>
        <taxon>Nematoda</taxon>
        <taxon>Chromadorea</taxon>
        <taxon>Rhabditida</taxon>
        <taxon>Rhabditina</taxon>
        <taxon>Rhabditomorpha</taxon>
        <taxon>Strongyloidea</taxon>
        <taxon>Heterorhabditidae</taxon>
        <taxon>Heterorhabditis</taxon>
    </lineage>
</organism>
<keyword evidence="1" id="KW-1185">Reference proteome</keyword>